<evidence type="ECO:0000259" key="14">
    <source>
        <dbReference type="PROSITE" id="PS51352"/>
    </source>
</evidence>
<evidence type="ECO:0000256" key="10">
    <source>
        <dbReference type="ARBA" id="ARBA00023136"/>
    </source>
</evidence>
<keyword evidence="11 12" id="KW-0739">Sodium transport</keyword>
<dbReference type="SUPFAM" id="SSF52833">
    <property type="entry name" value="Thioredoxin-like"/>
    <property type="match status" value="1"/>
</dbReference>
<feature type="transmembrane region" description="Helical" evidence="12">
    <location>
        <begin position="288"/>
        <end position="306"/>
    </location>
</feature>
<dbReference type="Gene3D" id="1.20.1530.10">
    <property type="entry name" value="Na+/H+ antiporter like domain"/>
    <property type="match status" value="1"/>
</dbReference>
<evidence type="ECO:0000256" key="6">
    <source>
        <dbReference type="ARBA" id="ARBA00022692"/>
    </source>
</evidence>
<evidence type="ECO:0000256" key="2">
    <source>
        <dbReference type="ARBA" id="ARBA00007006"/>
    </source>
</evidence>
<dbReference type="InterPro" id="IPR012336">
    <property type="entry name" value="Thioredoxin-like_fold"/>
</dbReference>
<evidence type="ECO:0000256" key="13">
    <source>
        <dbReference type="SAM" id="MobiDB-lite"/>
    </source>
</evidence>
<feature type="transmembrane region" description="Helical" evidence="12">
    <location>
        <begin position="179"/>
        <end position="198"/>
    </location>
</feature>
<organism evidence="15 16">
    <name type="scientific">Streptomyces avermitilis</name>
    <dbReference type="NCBI Taxonomy" id="33903"/>
    <lineage>
        <taxon>Bacteria</taxon>
        <taxon>Bacillati</taxon>
        <taxon>Actinomycetota</taxon>
        <taxon>Actinomycetes</taxon>
        <taxon>Kitasatosporales</taxon>
        <taxon>Streptomycetaceae</taxon>
        <taxon>Streptomyces</taxon>
    </lineage>
</organism>
<dbReference type="GO" id="GO:0005886">
    <property type="term" value="C:plasma membrane"/>
    <property type="evidence" value="ECO:0007669"/>
    <property type="project" value="UniProtKB-SubCell"/>
</dbReference>
<dbReference type="PANTHER" id="PTHR30341">
    <property type="entry name" value="SODIUM ION/PROTON ANTIPORTER NHAA-RELATED"/>
    <property type="match status" value="1"/>
</dbReference>
<feature type="domain" description="Thioredoxin" evidence="14">
    <location>
        <begin position="424"/>
        <end position="556"/>
    </location>
</feature>
<keyword evidence="3 12" id="KW-0813">Transport</keyword>
<comment type="function">
    <text evidence="12">Na(+)/H(+) antiporter that extrudes sodium in exchange for external protons.</text>
</comment>
<feature type="compositionally biased region" description="Basic and acidic residues" evidence="13">
    <location>
        <begin position="739"/>
        <end position="750"/>
    </location>
</feature>
<feature type="transmembrane region" description="Helical" evidence="12">
    <location>
        <begin position="58"/>
        <end position="76"/>
    </location>
</feature>
<feature type="transmembrane region" description="Helical" evidence="12">
    <location>
        <begin position="360"/>
        <end position="381"/>
    </location>
</feature>
<sequence>MRTPLRDFLRTETGSASVLLAAALTALAWANIDSGAYETFWQTQLSVRLGAHGVSLELREWVNSGLMTLFFFVVGLEARREFDMGELRDRRRVTLPLLAGVSGMLVPAAVYLAFNAGHSSVHGWGAAMSTDTAFALGMLALLGDRLPRGLRIFILTVAVVDDFVALVVIAVAYSGHLTWPALLLALGLFGVILLIRAARVRRGVVYGLLATASWVALLKSGVDPVVIGLAMGLLTYAYPASRGDLERASDLFRLFREQPTPELERSVRLGLASALSPNERLQRMYHPWTSYVIVPLFALANAGITIDGGQLADAFTSPITLGILLGYVLGKPVGIVGASWLTARLSRGKLHPPVGWGAVWAGGTIAGVGFTISLLIATLAFSGKQLTEAKIGILGAVVGSLAVTWLVTWVIGLLPAPSRSRALLGAGQEIVDLAVPVDVHRDHVRGPMEAPVTVVEYGDFECPYCGLAEPVIRELLADFGDVRYVWRHFPLNDVHPHAQLAAEAAEAAAEQGAYWKMHDLLLVHQGALTAADLLRYAEEIGLDTERFRKALRAHTGARGSRRMSSQPTSAESPERRRSSSTDGATTVRTTSRASRPRSTSPRSVPHSCARCTEPQPPAPRTRNPASLRGSREQQAAAGGVGEQPVGGVVQLGLGQGGAAAGVQDGAHGADLRGVDRDGAQELHGQVERGVRHALRKRGLDGAARSGVQQGRVDPAVDASDGVVVLLARYQREHRAPVLDLFEREPDRGTDGRPGQPAGGDVAQEVQSAGPSDLGGRDRGVFPFVRT</sequence>
<keyword evidence="8 12" id="KW-0915">Sodium</keyword>
<feature type="region of interest" description="Disordered" evidence="13">
    <location>
        <begin position="553"/>
        <end position="643"/>
    </location>
</feature>
<evidence type="ECO:0000256" key="1">
    <source>
        <dbReference type="ARBA" id="ARBA00004429"/>
    </source>
</evidence>
<evidence type="ECO:0000256" key="8">
    <source>
        <dbReference type="ARBA" id="ARBA00023053"/>
    </source>
</evidence>
<comment type="caution">
    <text evidence="15">The sequence shown here is derived from an EMBL/GenBank/DDBJ whole genome shotgun (WGS) entry which is preliminary data.</text>
</comment>
<evidence type="ECO:0000256" key="4">
    <source>
        <dbReference type="ARBA" id="ARBA00022449"/>
    </source>
</evidence>
<feature type="transmembrane region" description="Helical" evidence="12">
    <location>
        <begin position="393"/>
        <end position="414"/>
    </location>
</feature>
<dbReference type="Proteomes" id="UP000302139">
    <property type="component" value="Unassembled WGS sequence"/>
</dbReference>
<dbReference type="NCBIfam" id="TIGR00773">
    <property type="entry name" value="NhaA"/>
    <property type="match status" value="1"/>
</dbReference>
<keyword evidence="6 12" id="KW-0812">Transmembrane</keyword>
<dbReference type="Gene3D" id="3.40.30.10">
    <property type="entry name" value="Glutaredoxin"/>
    <property type="match status" value="1"/>
</dbReference>
<evidence type="ECO:0000313" key="16">
    <source>
        <dbReference type="Proteomes" id="UP000302139"/>
    </source>
</evidence>
<dbReference type="Pfam" id="PF06965">
    <property type="entry name" value="Na_H_antiport_1"/>
    <property type="match status" value="1"/>
</dbReference>
<dbReference type="Pfam" id="PF13462">
    <property type="entry name" value="Thioredoxin_4"/>
    <property type="match status" value="1"/>
</dbReference>
<feature type="transmembrane region" description="Helical" evidence="12">
    <location>
        <begin position="123"/>
        <end position="143"/>
    </location>
</feature>
<feature type="compositionally biased region" description="Low complexity" evidence="13">
    <location>
        <begin position="633"/>
        <end position="643"/>
    </location>
</feature>
<comment type="subcellular location">
    <subcellularLocation>
        <location evidence="1">Cell inner membrane</location>
        <topology evidence="1">Multi-pass membrane protein</topology>
    </subcellularLocation>
    <subcellularLocation>
        <location evidence="12">Cell membrane</location>
        <topology evidence="12">Multi-pass membrane protein</topology>
    </subcellularLocation>
</comment>
<feature type="transmembrane region" description="Helical" evidence="12">
    <location>
        <begin position="318"/>
        <end position="340"/>
    </location>
</feature>
<evidence type="ECO:0000256" key="11">
    <source>
        <dbReference type="ARBA" id="ARBA00023201"/>
    </source>
</evidence>
<evidence type="ECO:0000256" key="3">
    <source>
        <dbReference type="ARBA" id="ARBA00022448"/>
    </source>
</evidence>
<dbReference type="PROSITE" id="PS51352">
    <property type="entry name" value="THIOREDOXIN_2"/>
    <property type="match status" value="1"/>
</dbReference>
<comment type="similarity">
    <text evidence="12">Belongs to the NhaA Na(+)/H(+) (TC 2.A.33) antiporter family.</text>
</comment>
<evidence type="ECO:0000256" key="9">
    <source>
        <dbReference type="ARBA" id="ARBA00023065"/>
    </source>
</evidence>
<dbReference type="EMBL" id="BJHX01000001">
    <property type="protein sequence ID" value="GDY67965.1"/>
    <property type="molecule type" value="Genomic_DNA"/>
</dbReference>
<keyword evidence="4 12" id="KW-0050">Antiport</keyword>
<dbReference type="PANTHER" id="PTHR30341:SF0">
    <property type="entry name" value="NA(+)_H(+) ANTIPORTER NHAA"/>
    <property type="match status" value="1"/>
</dbReference>
<dbReference type="AlphaFoldDB" id="A0A4D4M803"/>
<dbReference type="GO" id="GO:0015385">
    <property type="term" value="F:sodium:proton antiporter activity"/>
    <property type="evidence" value="ECO:0007669"/>
    <property type="project" value="UniProtKB-UniRule"/>
</dbReference>
<feature type="transmembrane region" description="Helical" evidence="12">
    <location>
        <begin position="97"/>
        <end position="117"/>
    </location>
</feature>
<proteinExistence type="inferred from homology"/>
<keyword evidence="9 12" id="KW-0406">Ion transport</keyword>
<dbReference type="HAMAP" id="MF_01844">
    <property type="entry name" value="NhaA"/>
    <property type="match status" value="1"/>
</dbReference>
<evidence type="ECO:0000256" key="7">
    <source>
        <dbReference type="ARBA" id="ARBA00022989"/>
    </source>
</evidence>
<gene>
    <name evidence="12" type="primary">nhaA</name>
    <name evidence="15" type="ORF">SAV14893_073580</name>
</gene>
<feature type="region of interest" description="Disordered" evidence="13">
    <location>
        <begin position="739"/>
        <end position="786"/>
    </location>
</feature>
<feature type="compositionally biased region" description="Low complexity" evidence="13">
    <location>
        <begin position="580"/>
        <end position="604"/>
    </location>
</feature>
<keyword evidence="10 12" id="KW-0472">Membrane</keyword>
<comment type="catalytic activity">
    <reaction evidence="12">
        <text>Na(+)(in) + 2 H(+)(out) = Na(+)(out) + 2 H(+)(in)</text>
        <dbReference type="Rhea" id="RHEA:29251"/>
        <dbReference type="ChEBI" id="CHEBI:15378"/>
        <dbReference type="ChEBI" id="CHEBI:29101"/>
    </reaction>
</comment>
<protein>
    <recommendedName>
        <fullName evidence="12">Na(+)/H(+) antiporter NhaA</fullName>
    </recommendedName>
    <alternativeName>
        <fullName evidence="12">Sodium/proton antiporter NhaA</fullName>
    </alternativeName>
</protein>
<evidence type="ECO:0000313" key="15">
    <source>
        <dbReference type="EMBL" id="GDY67965.1"/>
    </source>
</evidence>
<accession>A0A4D4M803</accession>
<dbReference type="GO" id="GO:0006885">
    <property type="term" value="P:regulation of pH"/>
    <property type="evidence" value="ECO:0007669"/>
    <property type="project" value="UniProtKB-UniRule"/>
</dbReference>
<comment type="similarity">
    <text evidence="2">In the N-terminal section; belongs to the NhaA Na(+)/H(+) (TC 2.A.33) antiporter family.</text>
</comment>
<dbReference type="InterPro" id="IPR013766">
    <property type="entry name" value="Thioredoxin_domain"/>
</dbReference>
<dbReference type="InterPro" id="IPR023171">
    <property type="entry name" value="Na/H_antiporter_dom_sf"/>
</dbReference>
<evidence type="ECO:0000256" key="12">
    <source>
        <dbReference type="HAMAP-Rule" id="MF_01844"/>
    </source>
</evidence>
<dbReference type="InterPro" id="IPR036249">
    <property type="entry name" value="Thioredoxin-like_sf"/>
</dbReference>
<feature type="transmembrane region" description="Helical" evidence="12">
    <location>
        <begin position="205"/>
        <end position="238"/>
    </location>
</feature>
<keyword evidence="5 12" id="KW-1003">Cell membrane</keyword>
<dbReference type="InterPro" id="IPR004670">
    <property type="entry name" value="NhaA"/>
</dbReference>
<name>A0A4D4M803_STRAX</name>
<feature type="transmembrane region" description="Helical" evidence="12">
    <location>
        <begin position="150"/>
        <end position="173"/>
    </location>
</feature>
<reference evidence="15 16" key="1">
    <citation type="submission" date="2019-04" db="EMBL/GenBank/DDBJ databases">
        <title>Draft genome sequences of Streptomyces avermitilis NBRC 14893.</title>
        <authorList>
            <person name="Komaki H."/>
            <person name="Tamura T."/>
            <person name="Hosoyama A."/>
        </authorList>
    </citation>
    <scope>NUCLEOTIDE SEQUENCE [LARGE SCALE GENOMIC DNA]</scope>
    <source>
        <strain evidence="15 16">NBRC 14893</strain>
    </source>
</reference>
<evidence type="ECO:0000256" key="5">
    <source>
        <dbReference type="ARBA" id="ARBA00022475"/>
    </source>
</evidence>
<keyword evidence="7 12" id="KW-1133">Transmembrane helix</keyword>